<accession>A0ABQ9V681</accession>
<proteinExistence type="predicted"/>
<feature type="region of interest" description="Disordered" evidence="1">
    <location>
        <begin position="46"/>
        <end position="103"/>
    </location>
</feature>
<evidence type="ECO:0000313" key="2">
    <source>
        <dbReference type="EMBL" id="KAK2104876.1"/>
    </source>
</evidence>
<organism evidence="2 3">
    <name type="scientific">Saguinus oedipus</name>
    <name type="common">Cotton-top tamarin</name>
    <name type="synonym">Oedipomidas oedipus</name>
    <dbReference type="NCBI Taxonomy" id="9490"/>
    <lineage>
        <taxon>Eukaryota</taxon>
        <taxon>Metazoa</taxon>
        <taxon>Chordata</taxon>
        <taxon>Craniata</taxon>
        <taxon>Vertebrata</taxon>
        <taxon>Euteleostomi</taxon>
        <taxon>Mammalia</taxon>
        <taxon>Eutheria</taxon>
        <taxon>Euarchontoglires</taxon>
        <taxon>Primates</taxon>
        <taxon>Haplorrhini</taxon>
        <taxon>Platyrrhini</taxon>
        <taxon>Cebidae</taxon>
        <taxon>Callitrichinae</taxon>
        <taxon>Saguinus</taxon>
    </lineage>
</organism>
<feature type="region of interest" description="Disordered" evidence="1">
    <location>
        <begin position="143"/>
        <end position="185"/>
    </location>
</feature>
<evidence type="ECO:0000256" key="1">
    <source>
        <dbReference type="SAM" id="MobiDB-lite"/>
    </source>
</evidence>
<feature type="compositionally biased region" description="Polar residues" evidence="1">
    <location>
        <begin position="143"/>
        <end position="153"/>
    </location>
</feature>
<sequence>MKVCWHTQPAGHTEVNIEKGGIGTLHQDLLGGAVECLVHEVNTVSDHGSDPLSKALQGPSGTVSLGPGQRRPEVPENVGQPTAMPRNGVLPGLQAGPPASLEGTSAAPALRPYLEPFELAFNVYFQGGEHRLVLLGQALLTSHSPFRQPGPSSQDHRRLRYLEENSSKSDRRSQTRRPVRAALDE</sequence>
<evidence type="ECO:0000313" key="3">
    <source>
        <dbReference type="Proteomes" id="UP001266305"/>
    </source>
</evidence>
<dbReference type="EMBL" id="JASSZA010000008">
    <property type="protein sequence ID" value="KAK2104876.1"/>
    <property type="molecule type" value="Genomic_DNA"/>
</dbReference>
<dbReference type="Proteomes" id="UP001266305">
    <property type="component" value="Unassembled WGS sequence"/>
</dbReference>
<reference evidence="2 3" key="1">
    <citation type="submission" date="2023-05" db="EMBL/GenBank/DDBJ databases">
        <title>B98-5 Cell Line De Novo Hybrid Assembly: An Optical Mapping Approach.</title>
        <authorList>
            <person name="Kananen K."/>
            <person name="Auerbach J.A."/>
            <person name="Kautto E."/>
            <person name="Blachly J.S."/>
        </authorList>
    </citation>
    <scope>NUCLEOTIDE SEQUENCE [LARGE SCALE GENOMIC DNA]</scope>
    <source>
        <strain evidence="2">B95-8</strain>
        <tissue evidence="2">Cell line</tissue>
    </source>
</reference>
<gene>
    <name evidence="2" type="ORF">P7K49_018732</name>
</gene>
<keyword evidence="3" id="KW-1185">Reference proteome</keyword>
<protein>
    <submittedName>
        <fullName evidence="2">Uncharacterized protein</fullName>
    </submittedName>
</protein>
<name>A0ABQ9V681_SAGOE</name>
<feature type="compositionally biased region" description="Basic and acidic residues" evidence="1">
    <location>
        <begin position="154"/>
        <end position="173"/>
    </location>
</feature>
<comment type="caution">
    <text evidence="2">The sequence shown here is derived from an EMBL/GenBank/DDBJ whole genome shotgun (WGS) entry which is preliminary data.</text>
</comment>